<gene>
    <name evidence="2" type="ordered locus">Runsl_2312</name>
</gene>
<feature type="transmembrane region" description="Helical" evidence="1">
    <location>
        <begin position="124"/>
        <end position="145"/>
    </location>
</feature>
<name>A0A7U4E5Q6_RUNSL</name>
<evidence type="ECO:0000313" key="2">
    <source>
        <dbReference type="EMBL" id="AEI48723.1"/>
    </source>
</evidence>
<feature type="transmembrane region" description="Helical" evidence="1">
    <location>
        <begin position="84"/>
        <end position="104"/>
    </location>
</feature>
<dbReference type="KEGG" id="rsi:Runsl_2312"/>
<sequence length="157" mass="18369">MQRLTDDELFEVLDGTAAEETAHRHRYWLHTDAAYREYFTQLKQLHSDLETLSLESPSLAFENRVIHQWAMVQAHRQRPALIKWMPFLFVGIMLALTLACVFIMGDAPFVDQTSLQLQRLILPLNIQVLQQVLIPLNAVLLLLVIERILRKRLIRQE</sequence>
<dbReference type="Proteomes" id="UP000000493">
    <property type="component" value="Chromosome"/>
</dbReference>
<accession>A0A7U4E5Q6</accession>
<organism evidence="2 3">
    <name type="scientific">Runella slithyformis (strain ATCC 29530 / DSM 19594 / LMG 11500 / NCIMB 11436 / LSU 4)</name>
    <dbReference type="NCBI Taxonomy" id="761193"/>
    <lineage>
        <taxon>Bacteria</taxon>
        <taxon>Pseudomonadati</taxon>
        <taxon>Bacteroidota</taxon>
        <taxon>Cytophagia</taxon>
        <taxon>Cytophagales</taxon>
        <taxon>Spirosomataceae</taxon>
        <taxon>Runella</taxon>
    </lineage>
</organism>
<keyword evidence="1" id="KW-0472">Membrane</keyword>
<reference evidence="3" key="1">
    <citation type="submission" date="2011-06" db="EMBL/GenBank/DDBJ databases">
        <title>The complete genome of chromosome of Runella slithyformis DSM 19594.</title>
        <authorList>
            <consortium name="US DOE Joint Genome Institute (JGI-PGF)"/>
            <person name="Lucas S."/>
            <person name="Han J."/>
            <person name="Lapidus A."/>
            <person name="Bruce D."/>
            <person name="Goodwin L."/>
            <person name="Pitluck S."/>
            <person name="Peters L."/>
            <person name="Kyrpides N."/>
            <person name="Mavromatis K."/>
            <person name="Ivanova N."/>
            <person name="Ovchinnikova G."/>
            <person name="Zhang X."/>
            <person name="Misra M."/>
            <person name="Detter J.C."/>
            <person name="Tapia R."/>
            <person name="Han C."/>
            <person name="Land M."/>
            <person name="Hauser L."/>
            <person name="Markowitz V."/>
            <person name="Cheng J.-F."/>
            <person name="Hugenholtz P."/>
            <person name="Woyke T."/>
            <person name="Wu D."/>
            <person name="Tindall B."/>
            <person name="Faehrich R."/>
            <person name="Brambilla E."/>
            <person name="Klenk H.-P."/>
            <person name="Eisen J.A."/>
        </authorList>
    </citation>
    <scope>NUCLEOTIDE SEQUENCE [LARGE SCALE GENOMIC DNA]</scope>
    <source>
        <strain evidence="3">ATCC 29530 / DSM 19594 / LMG 11500 / NCIMB 11436 / LSU 4</strain>
    </source>
</reference>
<keyword evidence="3" id="KW-1185">Reference proteome</keyword>
<evidence type="ECO:0000313" key="3">
    <source>
        <dbReference type="Proteomes" id="UP000000493"/>
    </source>
</evidence>
<protein>
    <submittedName>
        <fullName evidence="2">Uncharacterized protein</fullName>
    </submittedName>
</protein>
<evidence type="ECO:0000256" key="1">
    <source>
        <dbReference type="SAM" id="Phobius"/>
    </source>
</evidence>
<keyword evidence="1" id="KW-1133">Transmembrane helix</keyword>
<proteinExistence type="predicted"/>
<dbReference type="EMBL" id="CP002859">
    <property type="protein sequence ID" value="AEI48723.1"/>
    <property type="molecule type" value="Genomic_DNA"/>
</dbReference>
<dbReference type="AlphaFoldDB" id="A0A7U4E5Q6"/>
<keyword evidence="1" id="KW-0812">Transmembrane</keyword>
<dbReference type="RefSeq" id="WP_013928034.1">
    <property type="nucleotide sequence ID" value="NC_015703.1"/>
</dbReference>
<reference evidence="2 3" key="2">
    <citation type="journal article" date="2012" name="Stand. Genomic Sci.">
        <title>Complete genome sequence of the aquatic bacterium Runella slithyformis type strain (LSU 4(T)).</title>
        <authorList>
            <person name="Copeland A."/>
            <person name="Zhang X."/>
            <person name="Misra M."/>
            <person name="Lapidus A."/>
            <person name="Nolan M."/>
            <person name="Lucas S."/>
            <person name="Deshpande S."/>
            <person name="Cheng J.F."/>
            <person name="Tapia R."/>
            <person name="Goodwin L.A."/>
            <person name="Pitluck S."/>
            <person name="Liolios K."/>
            <person name="Pagani I."/>
            <person name="Ivanova N."/>
            <person name="Mikhailova N."/>
            <person name="Pati A."/>
            <person name="Chen A."/>
            <person name="Palaniappan K."/>
            <person name="Land M."/>
            <person name="Hauser L."/>
            <person name="Pan C."/>
            <person name="Jeffries C.D."/>
            <person name="Detter J.C."/>
            <person name="Brambilla E.M."/>
            <person name="Rohde M."/>
            <person name="Djao O.D."/>
            <person name="Goker M."/>
            <person name="Sikorski J."/>
            <person name="Tindall B.J."/>
            <person name="Woyke T."/>
            <person name="Bristow J."/>
            <person name="Eisen J.A."/>
            <person name="Markowitz V."/>
            <person name="Hugenholtz P."/>
            <person name="Kyrpides N.C."/>
            <person name="Klenk H.P."/>
            <person name="Mavromatis K."/>
        </authorList>
    </citation>
    <scope>NUCLEOTIDE SEQUENCE [LARGE SCALE GENOMIC DNA]</scope>
    <source>
        <strain evidence="3">ATCC 29530 / DSM 19594 / LMG 11500 / NCIMB 11436 / LSU 4</strain>
    </source>
</reference>